<keyword evidence="14" id="KW-1185">Reference proteome</keyword>
<evidence type="ECO:0000256" key="9">
    <source>
        <dbReference type="SAM" id="MobiDB-lite"/>
    </source>
</evidence>
<feature type="transmembrane region" description="Helical" evidence="10">
    <location>
        <begin position="85"/>
        <end position="104"/>
    </location>
</feature>
<dbReference type="InterPro" id="IPR050681">
    <property type="entry name" value="CDF/SLC30A"/>
</dbReference>
<dbReference type="InterPro" id="IPR058533">
    <property type="entry name" value="Cation_efflux_TM"/>
</dbReference>
<evidence type="ECO:0000313" key="13">
    <source>
        <dbReference type="EMBL" id="MFG6108281.1"/>
    </source>
</evidence>
<dbReference type="InterPro" id="IPR027470">
    <property type="entry name" value="Cation_efflux_CTD"/>
</dbReference>
<dbReference type="InterPro" id="IPR036837">
    <property type="entry name" value="Cation_efflux_CTD_sf"/>
</dbReference>
<gene>
    <name evidence="13" type="ORF">ACEU0G_002218</name>
</gene>
<dbReference type="EMBL" id="JBHGCJ010000002">
    <property type="protein sequence ID" value="MFG6108281.1"/>
    <property type="molecule type" value="Genomic_DNA"/>
</dbReference>
<dbReference type="SUPFAM" id="SSF161111">
    <property type="entry name" value="Cation efflux protein transmembrane domain-like"/>
    <property type="match status" value="1"/>
</dbReference>
<dbReference type="InterPro" id="IPR002524">
    <property type="entry name" value="Cation_efflux"/>
</dbReference>
<feature type="transmembrane region" description="Helical" evidence="10">
    <location>
        <begin position="116"/>
        <end position="135"/>
    </location>
</feature>
<evidence type="ECO:0000256" key="2">
    <source>
        <dbReference type="ARBA" id="ARBA00008873"/>
    </source>
</evidence>
<evidence type="ECO:0000256" key="7">
    <source>
        <dbReference type="ARBA" id="ARBA00023065"/>
    </source>
</evidence>
<dbReference type="PANTHER" id="PTHR11562">
    <property type="entry name" value="CATION EFFLUX PROTEIN/ ZINC TRANSPORTER"/>
    <property type="match status" value="1"/>
</dbReference>
<comment type="similarity">
    <text evidence="2">Belongs to the cation diffusion facilitator (CDF) transporter (TC 2.A.4) family. SLC30A subfamily.</text>
</comment>
<evidence type="ECO:0000256" key="8">
    <source>
        <dbReference type="ARBA" id="ARBA00023136"/>
    </source>
</evidence>
<dbReference type="PANTHER" id="PTHR11562:SF17">
    <property type="entry name" value="RE54080P-RELATED"/>
    <property type="match status" value="1"/>
</dbReference>
<evidence type="ECO:0000256" key="10">
    <source>
        <dbReference type="SAM" id="Phobius"/>
    </source>
</evidence>
<evidence type="ECO:0000313" key="14">
    <source>
        <dbReference type="Proteomes" id="UP001605261"/>
    </source>
</evidence>
<dbReference type="Gene3D" id="1.20.1510.10">
    <property type="entry name" value="Cation efflux protein transmembrane domain"/>
    <property type="match status" value="1"/>
</dbReference>
<feature type="domain" description="Cation efflux protein transmembrane" evidence="11">
    <location>
        <begin position="19"/>
        <end position="209"/>
    </location>
</feature>
<feature type="transmembrane region" description="Helical" evidence="10">
    <location>
        <begin position="156"/>
        <end position="175"/>
    </location>
</feature>
<name>A0ABW7CUS1_9GAMM</name>
<feature type="transmembrane region" description="Helical" evidence="10">
    <location>
        <begin position="181"/>
        <end position="199"/>
    </location>
</feature>
<organism evidence="13 14">
    <name type="scientific">Stenotrophomonas nematodicola</name>
    <dbReference type="NCBI Taxonomy" id="2656746"/>
    <lineage>
        <taxon>Bacteria</taxon>
        <taxon>Pseudomonadati</taxon>
        <taxon>Pseudomonadota</taxon>
        <taxon>Gammaproteobacteria</taxon>
        <taxon>Lysobacterales</taxon>
        <taxon>Lysobacteraceae</taxon>
        <taxon>Stenotrophomonas</taxon>
    </lineage>
</organism>
<proteinExistence type="inferred from homology"/>
<evidence type="ECO:0000256" key="3">
    <source>
        <dbReference type="ARBA" id="ARBA00022448"/>
    </source>
</evidence>
<feature type="compositionally biased region" description="Basic and acidic residues" evidence="9">
    <location>
        <begin position="302"/>
        <end position="331"/>
    </location>
</feature>
<dbReference type="Pfam" id="PF16916">
    <property type="entry name" value="ZT_dimer"/>
    <property type="match status" value="1"/>
</dbReference>
<feature type="domain" description="Cation efflux protein cytoplasmic" evidence="12">
    <location>
        <begin position="213"/>
        <end position="286"/>
    </location>
</feature>
<keyword evidence="5" id="KW-0864">Zinc transport</keyword>
<evidence type="ECO:0000259" key="11">
    <source>
        <dbReference type="Pfam" id="PF01545"/>
    </source>
</evidence>
<accession>A0ABW7CUS1</accession>
<keyword evidence="6 10" id="KW-1133">Transmembrane helix</keyword>
<evidence type="ECO:0000256" key="6">
    <source>
        <dbReference type="ARBA" id="ARBA00022989"/>
    </source>
</evidence>
<feature type="transmembrane region" description="Helical" evidence="10">
    <location>
        <begin position="44"/>
        <end position="65"/>
    </location>
</feature>
<evidence type="ECO:0000256" key="5">
    <source>
        <dbReference type="ARBA" id="ARBA00022906"/>
    </source>
</evidence>
<evidence type="ECO:0000256" key="1">
    <source>
        <dbReference type="ARBA" id="ARBA00004141"/>
    </source>
</evidence>
<keyword evidence="5" id="KW-0862">Zinc</keyword>
<dbReference type="NCBIfam" id="TIGR01297">
    <property type="entry name" value="CDF"/>
    <property type="match status" value="1"/>
</dbReference>
<dbReference type="InterPro" id="IPR027469">
    <property type="entry name" value="Cation_efflux_TMD_sf"/>
</dbReference>
<dbReference type="Pfam" id="PF01545">
    <property type="entry name" value="Cation_efflux"/>
    <property type="match status" value="1"/>
</dbReference>
<sequence>MGHDHDHLPSEIRHEKPLWWALGLTTTFLVVEVVGAFWTNSLALLSDAAHMATDTLALMIALVAVRLSRRPPDAKRTYGYARLEALGAMINGGMLFVVAAYILWEAIARFRQPQEIASTGMLVIAAIGLGINLISMRLLRAGSGESLNVKGAYLEVWADMLGSVAVIIGALLIRWTGWKPIDPILAVLIGLWVLPRTWVLMREAINVLLEGVPKGMDVHAVRQTLCAQPGVVNVHDLHVWALASSTPALTAHVVMADGIDADALRRVLGTALHEAFDIDHVTLQIEADHCGDSCSVGSPKAGDAHAGHDHGDHAHGHADHAHAATDGRRTGPDAQGHHGHPHP</sequence>
<keyword evidence="4 10" id="KW-0812">Transmembrane</keyword>
<evidence type="ECO:0000256" key="4">
    <source>
        <dbReference type="ARBA" id="ARBA00022692"/>
    </source>
</evidence>
<comment type="caution">
    <text evidence="13">The sequence shown here is derived from an EMBL/GenBank/DDBJ whole genome shotgun (WGS) entry which is preliminary data.</text>
</comment>
<evidence type="ECO:0000259" key="12">
    <source>
        <dbReference type="Pfam" id="PF16916"/>
    </source>
</evidence>
<dbReference type="RefSeq" id="WP_394161403.1">
    <property type="nucleotide sequence ID" value="NZ_JBHGCJ010000002.1"/>
</dbReference>
<feature type="region of interest" description="Disordered" evidence="9">
    <location>
        <begin position="298"/>
        <end position="343"/>
    </location>
</feature>
<dbReference type="SUPFAM" id="SSF160240">
    <property type="entry name" value="Cation efflux protein cytoplasmic domain-like"/>
    <property type="match status" value="1"/>
</dbReference>
<protein>
    <submittedName>
        <fullName evidence="13">Cation diffusion facilitator family transporter</fullName>
    </submittedName>
</protein>
<keyword evidence="3" id="KW-0813">Transport</keyword>
<comment type="subcellular location">
    <subcellularLocation>
        <location evidence="1">Membrane</location>
        <topology evidence="1">Multi-pass membrane protein</topology>
    </subcellularLocation>
</comment>
<dbReference type="Proteomes" id="UP001605261">
    <property type="component" value="Unassembled WGS sequence"/>
</dbReference>
<keyword evidence="8 10" id="KW-0472">Membrane</keyword>
<feature type="transmembrane region" description="Helical" evidence="10">
    <location>
        <begin position="18"/>
        <end position="38"/>
    </location>
</feature>
<keyword evidence="7" id="KW-0406">Ion transport</keyword>
<reference evidence="13 14" key="1">
    <citation type="submission" date="2024-09" db="EMBL/GenBank/DDBJ databases">
        <authorList>
            <consortium name="All-Russian atlas of soil microorganisms"/>
            <consortium name="as a basis for the search for new antimicrobial producers and enzymes with unique properties"/>
            <person name="Sokolova E.A."/>
            <person name="Voronina E.N."/>
        </authorList>
    </citation>
    <scope>NUCLEOTIDE SEQUENCE [LARGE SCALE GENOMIC DNA]</scope>
    <source>
        <strain evidence="13 14">AF-22b-331.1</strain>
    </source>
</reference>